<accession>A0A7C8GTC1</accession>
<reference evidence="1 2" key="1">
    <citation type="submission" date="2019-10" db="EMBL/GenBank/DDBJ databases">
        <title>Gracilibacillus sp. nov. isolated from rice seeds.</title>
        <authorList>
            <person name="He S."/>
        </authorList>
    </citation>
    <scope>NUCLEOTIDE SEQUENCE [LARGE SCALE GENOMIC DNA]</scope>
    <source>
        <strain evidence="1 2">TD8</strain>
    </source>
</reference>
<evidence type="ECO:0000313" key="2">
    <source>
        <dbReference type="Proteomes" id="UP000480246"/>
    </source>
</evidence>
<evidence type="ECO:0000313" key="1">
    <source>
        <dbReference type="EMBL" id="KAB8137471.1"/>
    </source>
</evidence>
<comment type="caution">
    <text evidence="1">The sequence shown here is derived from an EMBL/GenBank/DDBJ whole genome shotgun (WGS) entry which is preliminary data.</text>
</comment>
<proteinExistence type="predicted"/>
<dbReference type="EMBL" id="WEID01000044">
    <property type="protein sequence ID" value="KAB8137471.1"/>
    <property type="molecule type" value="Genomic_DNA"/>
</dbReference>
<keyword evidence="2" id="KW-1185">Reference proteome</keyword>
<gene>
    <name evidence="1" type="ORF">F9U64_09350</name>
</gene>
<name>A0A7C8GTC1_9BACI</name>
<organism evidence="1 2">
    <name type="scientific">Gracilibacillus oryzae</name>
    <dbReference type="NCBI Taxonomy" id="1672701"/>
    <lineage>
        <taxon>Bacteria</taxon>
        <taxon>Bacillati</taxon>
        <taxon>Bacillota</taxon>
        <taxon>Bacilli</taxon>
        <taxon>Bacillales</taxon>
        <taxon>Bacillaceae</taxon>
        <taxon>Gracilibacillus</taxon>
    </lineage>
</organism>
<dbReference type="OrthoDB" id="2354159at2"/>
<sequence length="122" mass="14503">MRYRRDETFRYTFNQPKHGLFQIVKVNGKDVESKQGKFLVHNISPRGMQVSTSFDLMFKEGKDIIIQSTFELVTEHTVHGRIAWQKRKDSYFYGIDLIIDDQQSDYIIDDLKQFIHNEKSNL</sequence>
<protein>
    <recommendedName>
        <fullName evidence="3">PilZ domain-containing protein</fullName>
    </recommendedName>
</protein>
<dbReference type="RefSeq" id="WP_153402729.1">
    <property type="nucleotide sequence ID" value="NZ_ML762428.1"/>
</dbReference>
<dbReference type="Proteomes" id="UP000480246">
    <property type="component" value="Unassembled WGS sequence"/>
</dbReference>
<evidence type="ECO:0008006" key="3">
    <source>
        <dbReference type="Google" id="ProtNLM"/>
    </source>
</evidence>
<dbReference type="AlphaFoldDB" id="A0A7C8GTC1"/>